<dbReference type="Proteomes" id="UP000230233">
    <property type="component" value="Chromosome I"/>
</dbReference>
<reference evidence="3" key="1">
    <citation type="submission" date="2017-10" db="EMBL/GenBank/DDBJ databases">
        <title>Rapid genome shrinkage in a self-fertile nematode reveals novel sperm competition proteins.</title>
        <authorList>
            <person name="Yin D."/>
            <person name="Schwarz E.M."/>
            <person name="Thomas C.G."/>
            <person name="Felde R.L."/>
            <person name="Korf I.F."/>
            <person name="Cutter A.D."/>
            <person name="Schartner C.M."/>
            <person name="Ralston E.J."/>
            <person name="Meyer B.J."/>
            <person name="Haag E.S."/>
        </authorList>
    </citation>
    <scope>NUCLEOTIDE SEQUENCE [LARGE SCALE GENOMIC DNA]</scope>
    <source>
        <strain evidence="3">JU1422</strain>
    </source>
</reference>
<sequence>MSLNISNVQSSSRGEVSNSSAQSREKILDDARRAVDESYQKFEKAHEGVYGLQYELLAAYDQVEAFEAKIGEGGNNSTLRKLQKQLCAAEIEVQKVQHHLDVAVIEKRKLYEKMEAEELKYEWIKSVYGSKNDNVGTY</sequence>
<evidence type="ECO:0000313" key="2">
    <source>
        <dbReference type="EMBL" id="PIC50235.1"/>
    </source>
</evidence>
<dbReference type="EMBL" id="PDUG01000001">
    <property type="protein sequence ID" value="PIC50235.1"/>
    <property type="molecule type" value="Genomic_DNA"/>
</dbReference>
<proteinExistence type="predicted"/>
<protein>
    <submittedName>
        <fullName evidence="2">Uncharacterized protein</fullName>
    </submittedName>
</protein>
<gene>
    <name evidence="2" type="primary">Cnig_chr_I.g1219</name>
    <name evidence="2" type="ORF">B9Z55_001219</name>
</gene>
<accession>A0A2G5VEN2</accession>
<comment type="caution">
    <text evidence="2">The sequence shown here is derived from an EMBL/GenBank/DDBJ whole genome shotgun (WGS) entry which is preliminary data.</text>
</comment>
<keyword evidence="3" id="KW-1185">Reference proteome</keyword>
<feature type="region of interest" description="Disordered" evidence="1">
    <location>
        <begin position="1"/>
        <end position="27"/>
    </location>
</feature>
<name>A0A2G5VEN2_9PELO</name>
<feature type="compositionally biased region" description="Polar residues" evidence="1">
    <location>
        <begin position="1"/>
        <end position="22"/>
    </location>
</feature>
<organism evidence="2 3">
    <name type="scientific">Caenorhabditis nigoni</name>
    <dbReference type="NCBI Taxonomy" id="1611254"/>
    <lineage>
        <taxon>Eukaryota</taxon>
        <taxon>Metazoa</taxon>
        <taxon>Ecdysozoa</taxon>
        <taxon>Nematoda</taxon>
        <taxon>Chromadorea</taxon>
        <taxon>Rhabditida</taxon>
        <taxon>Rhabditina</taxon>
        <taxon>Rhabditomorpha</taxon>
        <taxon>Rhabditoidea</taxon>
        <taxon>Rhabditidae</taxon>
        <taxon>Peloderinae</taxon>
        <taxon>Caenorhabditis</taxon>
    </lineage>
</organism>
<dbReference type="AlphaFoldDB" id="A0A2G5VEN2"/>
<evidence type="ECO:0000313" key="3">
    <source>
        <dbReference type="Proteomes" id="UP000230233"/>
    </source>
</evidence>
<evidence type="ECO:0000256" key="1">
    <source>
        <dbReference type="SAM" id="MobiDB-lite"/>
    </source>
</evidence>